<comment type="caution">
    <text evidence="3">The sequence shown here is derived from an EMBL/GenBank/DDBJ whole genome shotgun (WGS) entry which is preliminary data.</text>
</comment>
<organism evidence="3 4">
    <name type="scientific">Cupriavidus pampae</name>
    <dbReference type="NCBI Taxonomy" id="659251"/>
    <lineage>
        <taxon>Bacteria</taxon>
        <taxon>Pseudomonadati</taxon>
        <taxon>Pseudomonadota</taxon>
        <taxon>Betaproteobacteria</taxon>
        <taxon>Burkholderiales</taxon>
        <taxon>Burkholderiaceae</taxon>
        <taxon>Cupriavidus</taxon>
    </lineage>
</organism>
<dbReference type="EMBL" id="CAJZAG010000005">
    <property type="protein sequence ID" value="CAG9173431.1"/>
    <property type="molecule type" value="Genomic_DNA"/>
</dbReference>
<evidence type="ECO:0000256" key="1">
    <source>
        <dbReference type="ARBA" id="ARBA00022857"/>
    </source>
</evidence>
<dbReference type="Pfam" id="PF08240">
    <property type="entry name" value="ADH_N"/>
    <property type="match status" value="1"/>
</dbReference>
<dbReference type="SUPFAM" id="SSF51735">
    <property type="entry name" value="NAD(P)-binding Rossmann-fold domains"/>
    <property type="match status" value="1"/>
</dbReference>
<dbReference type="Pfam" id="PF00107">
    <property type="entry name" value="ADH_zinc_N"/>
    <property type="match status" value="1"/>
</dbReference>
<proteinExistence type="predicted"/>
<dbReference type="InterPro" id="IPR036291">
    <property type="entry name" value="NAD(P)-bd_dom_sf"/>
</dbReference>
<dbReference type="Proteomes" id="UP000706525">
    <property type="component" value="Unassembled WGS sequence"/>
</dbReference>
<sequence>MQALVLDAHGTLDQLRVVTDKPVPTAGEGHVVIRVGASSFNYHDVFTVQGMPGIKVPFPVVIGLDLAGTITELGDGVSGWKIGDRVLVNPLKPGVGLMGEMVDGGMAEYARVDAKQLIALPDNVTFEQAAALPVAYGTAHRMLITHNTVKAGDKVLVLGASGGVGTATVLLAKMLGAEVIAAAGSDEKGEKLKAIGADHVVNYREVDFGKWVIERYGKPQRRNFDGGVDVIVNFTGGDTWLPSIKSLKRGGTLLVCGATAGHDPKEDLRYVWSFELNIKGSNSFYDDNLKALLALVAEGKLDPVIDSVVPLTGAADGLALIRDRAVLGKVIVTP</sequence>
<keyword evidence="4" id="KW-1185">Reference proteome</keyword>
<dbReference type="InterPro" id="IPR013149">
    <property type="entry name" value="ADH-like_C"/>
</dbReference>
<keyword evidence="1" id="KW-0521">NADP</keyword>
<feature type="domain" description="Enoyl reductase (ER)" evidence="2">
    <location>
        <begin position="10"/>
        <end position="332"/>
    </location>
</feature>
<dbReference type="InterPro" id="IPR020843">
    <property type="entry name" value="ER"/>
</dbReference>
<protein>
    <submittedName>
        <fullName evidence="3">Crotonyl-CoA reductase</fullName>
        <ecNumber evidence="3">1.3.1.86</ecNumber>
    </submittedName>
</protein>
<dbReference type="InterPro" id="IPR051603">
    <property type="entry name" value="Zinc-ADH_QOR/CCCR"/>
</dbReference>
<evidence type="ECO:0000259" key="2">
    <source>
        <dbReference type="SMART" id="SM00829"/>
    </source>
</evidence>
<dbReference type="Gene3D" id="3.90.180.10">
    <property type="entry name" value="Medium-chain alcohol dehydrogenases, catalytic domain"/>
    <property type="match status" value="1"/>
</dbReference>
<dbReference type="PANTHER" id="PTHR44154">
    <property type="entry name" value="QUINONE OXIDOREDUCTASE"/>
    <property type="match status" value="1"/>
</dbReference>
<dbReference type="PANTHER" id="PTHR44154:SF1">
    <property type="entry name" value="QUINONE OXIDOREDUCTASE"/>
    <property type="match status" value="1"/>
</dbReference>
<evidence type="ECO:0000313" key="4">
    <source>
        <dbReference type="Proteomes" id="UP000706525"/>
    </source>
</evidence>
<name>A0ABN7YLZ3_9BURK</name>
<gene>
    <name evidence="3" type="primary">ccrA2</name>
    <name evidence="3" type="ORF">LMG32289_02870</name>
</gene>
<dbReference type="InterPro" id="IPR011032">
    <property type="entry name" value="GroES-like_sf"/>
</dbReference>
<dbReference type="EC" id="1.3.1.86" evidence="3"/>
<reference evidence="3 4" key="1">
    <citation type="submission" date="2021-08" db="EMBL/GenBank/DDBJ databases">
        <authorList>
            <person name="Peeters C."/>
        </authorList>
    </citation>
    <scope>NUCLEOTIDE SEQUENCE [LARGE SCALE GENOMIC DNA]</scope>
    <source>
        <strain evidence="3 4">LMG 32289</strain>
    </source>
</reference>
<keyword evidence="3" id="KW-0560">Oxidoreductase</keyword>
<dbReference type="GO" id="GO:0043880">
    <property type="term" value="F:crotonyl-CoA reductase activity"/>
    <property type="evidence" value="ECO:0007669"/>
    <property type="project" value="UniProtKB-EC"/>
</dbReference>
<dbReference type="SUPFAM" id="SSF50129">
    <property type="entry name" value="GroES-like"/>
    <property type="match status" value="1"/>
</dbReference>
<evidence type="ECO:0000313" key="3">
    <source>
        <dbReference type="EMBL" id="CAG9173431.1"/>
    </source>
</evidence>
<dbReference type="SMART" id="SM00829">
    <property type="entry name" value="PKS_ER"/>
    <property type="match status" value="1"/>
</dbReference>
<dbReference type="RefSeq" id="WP_223989624.1">
    <property type="nucleotide sequence ID" value="NZ_CAJZAG010000005.1"/>
</dbReference>
<accession>A0ABN7YLZ3</accession>
<dbReference type="InterPro" id="IPR013154">
    <property type="entry name" value="ADH-like_N"/>
</dbReference>